<protein>
    <recommendedName>
        <fullName evidence="6">Metallo-beta-lactamase domain-containing protein</fullName>
    </recommendedName>
</protein>
<evidence type="ECO:0000313" key="8">
    <source>
        <dbReference type="Proteomes" id="UP000623608"/>
    </source>
</evidence>
<evidence type="ECO:0000256" key="1">
    <source>
        <dbReference type="ARBA" id="ARBA00001947"/>
    </source>
</evidence>
<dbReference type="PANTHER" id="PTHR42978">
    <property type="entry name" value="QUORUM-QUENCHING LACTONASE YTNP-RELATED-RELATED"/>
    <property type="match status" value="1"/>
</dbReference>
<dbReference type="SMART" id="SM00849">
    <property type="entry name" value="Lactamase_B"/>
    <property type="match status" value="1"/>
</dbReference>
<dbReference type="Proteomes" id="UP000623608">
    <property type="component" value="Unassembled WGS sequence"/>
</dbReference>
<evidence type="ECO:0000256" key="5">
    <source>
        <dbReference type="ARBA" id="ARBA00022833"/>
    </source>
</evidence>
<evidence type="ECO:0000256" key="4">
    <source>
        <dbReference type="ARBA" id="ARBA00022801"/>
    </source>
</evidence>
<dbReference type="PANTHER" id="PTHR42978:SF2">
    <property type="entry name" value="102 KBASES UNSTABLE REGION: FROM 1 TO 119443"/>
    <property type="match status" value="1"/>
</dbReference>
<dbReference type="Gene3D" id="3.60.15.10">
    <property type="entry name" value="Ribonuclease Z/Hydroxyacylglutathione hydrolase-like"/>
    <property type="match status" value="1"/>
</dbReference>
<evidence type="ECO:0000259" key="6">
    <source>
        <dbReference type="SMART" id="SM00849"/>
    </source>
</evidence>
<comment type="caution">
    <text evidence="7">The sequence shown here is derived from an EMBL/GenBank/DDBJ whole genome shotgun (WGS) entry which is preliminary data.</text>
</comment>
<proteinExistence type="inferred from homology"/>
<dbReference type="InterPro" id="IPR001279">
    <property type="entry name" value="Metallo-B-lactamas"/>
</dbReference>
<dbReference type="EMBL" id="BOMY01000009">
    <property type="protein sequence ID" value="GIF18647.1"/>
    <property type="molecule type" value="Genomic_DNA"/>
</dbReference>
<comment type="cofactor">
    <cofactor evidence="1">
        <name>Zn(2+)</name>
        <dbReference type="ChEBI" id="CHEBI:29105"/>
    </cofactor>
</comment>
<name>A0A919NIR9_9ACTN</name>
<dbReference type="RefSeq" id="WP_203800701.1">
    <property type="nucleotide sequence ID" value="NZ_BOMY01000009.1"/>
</dbReference>
<keyword evidence="3" id="KW-0479">Metal-binding</keyword>
<gene>
    <name evidence="7" type="ORF">Ate02nite_13770</name>
</gene>
<dbReference type="GO" id="GO:0046872">
    <property type="term" value="F:metal ion binding"/>
    <property type="evidence" value="ECO:0007669"/>
    <property type="project" value="UniProtKB-KW"/>
</dbReference>
<evidence type="ECO:0000256" key="3">
    <source>
        <dbReference type="ARBA" id="ARBA00022723"/>
    </source>
</evidence>
<dbReference type="CDD" id="cd07729">
    <property type="entry name" value="AHL_lactonase_MBL-fold"/>
    <property type="match status" value="1"/>
</dbReference>
<dbReference type="InterPro" id="IPR051013">
    <property type="entry name" value="MBL_superfamily_lactonases"/>
</dbReference>
<keyword evidence="4" id="KW-0378">Hydrolase</keyword>
<dbReference type="InterPro" id="IPR036866">
    <property type="entry name" value="RibonucZ/Hydroxyglut_hydro"/>
</dbReference>
<comment type="similarity">
    <text evidence="2">Belongs to the metallo-beta-lactamase superfamily.</text>
</comment>
<keyword evidence="5" id="KW-0862">Zinc</keyword>
<sequence>MADTVVRRVDLGYFIRPAAETGTGHPRVEPTLGYLIEHELGTVLVDTGMGSHPEVDAWYHPRRIPLATALKASGAKIDDVGYLVNCHLHFDHCGGNPLLAGRPVFTQRTELASARTTQDYTLPPLIDHPGARYEELDGETEILPGVVILPTPGHTAGHQSVLVARSDGTVIVAGQSHDNASLFTGDVLSQRAGVGHYPAWLHRILALDPRQVVFAHDNAVWTPGSSQVSAP</sequence>
<reference evidence="7" key="1">
    <citation type="submission" date="2021-01" db="EMBL/GenBank/DDBJ databases">
        <title>Whole genome shotgun sequence of Actinoplanes tereljensis NBRC 105297.</title>
        <authorList>
            <person name="Komaki H."/>
            <person name="Tamura T."/>
        </authorList>
    </citation>
    <scope>NUCLEOTIDE SEQUENCE</scope>
    <source>
        <strain evidence="7">NBRC 105297</strain>
    </source>
</reference>
<dbReference type="SUPFAM" id="SSF56281">
    <property type="entry name" value="Metallo-hydrolase/oxidoreductase"/>
    <property type="match status" value="1"/>
</dbReference>
<accession>A0A919NIR9</accession>
<evidence type="ECO:0000256" key="2">
    <source>
        <dbReference type="ARBA" id="ARBA00007749"/>
    </source>
</evidence>
<evidence type="ECO:0000313" key="7">
    <source>
        <dbReference type="EMBL" id="GIF18647.1"/>
    </source>
</evidence>
<feature type="domain" description="Metallo-beta-lactamase" evidence="6">
    <location>
        <begin position="30"/>
        <end position="216"/>
    </location>
</feature>
<dbReference type="Pfam" id="PF00753">
    <property type="entry name" value="Lactamase_B"/>
    <property type="match status" value="1"/>
</dbReference>
<organism evidence="7 8">
    <name type="scientific">Paractinoplanes tereljensis</name>
    <dbReference type="NCBI Taxonomy" id="571912"/>
    <lineage>
        <taxon>Bacteria</taxon>
        <taxon>Bacillati</taxon>
        <taxon>Actinomycetota</taxon>
        <taxon>Actinomycetes</taxon>
        <taxon>Micromonosporales</taxon>
        <taxon>Micromonosporaceae</taxon>
        <taxon>Paractinoplanes</taxon>
    </lineage>
</organism>
<keyword evidence="8" id="KW-1185">Reference proteome</keyword>
<dbReference type="GO" id="GO:0016787">
    <property type="term" value="F:hydrolase activity"/>
    <property type="evidence" value="ECO:0007669"/>
    <property type="project" value="UniProtKB-KW"/>
</dbReference>
<dbReference type="AlphaFoldDB" id="A0A919NIR9"/>